<reference evidence="11 12" key="1">
    <citation type="submission" date="2015-09" db="EMBL/GenBank/DDBJ databases">
        <authorList>
            <consortium name="Pathogen Informatics"/>
        </authorList>
    </citation>
    <scope>NUCLEOTIDE SEQUENCE [LARGE SCALE GENOMIC DNA]</scope>
    <source>
        <strain evidence="11 12">2789STDY5608850</strain>
    </source>
</reference>
<dbReference type="Gene3D" id="3.20.20.70">
    <property type="entry name" value="Aldolase class I"/>
    <property type="match status" value="1"/>
</dbReference>
<dbReference type="SUPFAM" id="SSF51366">
    <property type="entry name" value="Ribulose-phoshate binding barrel"/>
    <property type="match status" value="1"/>
</dbReference>
<protein>
    <recommendedName>
        <fullName evidence="4 9">N-(5'-phosphoribosyl)anthranilate isomerase</fullName>
        <shortName evidence="9">PRAI</shortName>
        <ecNumber evidence="3 9">5.3.1.24</ecNumber>
    </recommendedName>
</protein>
<name>A0A174G9G9_9FIRM</name>
<dbReference type="GO" id="GO:0004640">
    <property type="term" value="F:phosphoribosylanthranilate isomerase activity"/>
    <property type="evidence" value="ECO:0007669"/>
    <property type="project" value="UniProtKB-UniRule"/>
</dbReference>
<evidence type="ECO:0000256" key="2">
    <source>
        <dbReference type="ARBA" id="ARBA00004664"/>
    </source>
</evidence>
<evidence type="ECO:0000256" key="3">
    <source>
        <dbReference type="ARBA" id="ARBA00012572"/>
    </source>
</evidence>
<comment type="catalytic activity">
    <reaction evidence="1 9">
        <text>N-(5-phospho-beta-D-ribosyl)anthranilate = 1-(2-carboxyphenylamino)-1-deoxy-D-ribulose 5-phosphate</text>
        <dbReference type="Rhea" id="RHEA:21540"/>
        <dbReference type="ChEBI" id="CHEBI:18277"/>
        <dbReference type="ChEBI" id="CHEBI:58613"/>
        <dbReference type="EC" id="5.3.1.24"/>
    </reaction>
</comment>
<dbReference type="PANTHER" id="PTHR42894">
    <property type="entry name" value="N-(5'-PHOSPHORIBOSYL)ANTHRANILATE ISOMERASE"/>
    <property type="match status" value="1"/>
</dbReference>
<evidence type="ECO:0000256" key="1">
    <source>
        <dbReference type="ARBA" id="ARBA00001164"/>
    </source>
</evidence>
<proteinExistence type="inferred from homology"/>
<dbReference type="GO" id="GO:0000162">
    <property type="term" value="P:L-tryptophan biosynthetic process"/>
    <property type="evidence" value="ECO:0007669"/>
    <property type="project" value="UniProtKB-UniRule"/>
</dbReference>
<dbReference type="InterPro" id="IPR044643">
    <property type="entry name" value="TrpF_fam"/>
</dbReference>
<organism evidence="11 12">
    <name type="scientific">Hungatella hathewayi</name>
    <dbReference type="NCBI Taxonomy" id="154046"/>
    <lineage>
        <taxon>Bacteria</taxon>
        <taxon>Bacillati</taxon>
        <taxon>Bacillota</taxon>
        <taxon>Clostridia</taxon>
        <taxon>Lachnospirales</taxon>
        <taxon>Lachnospiraceae</taxon>
        <taxon>Hungatella</taxon>
    </lineage>
</organism>
<dbReference type="InterPro" id="IPR001240">
    <property type="entry name" value="PRAI_dom"/>
</dbReference>
<dbReference type="PANTHER" id="PTHR42894:SF1">
    <property type="entry name" value="N-(5'-PHOSPHORIBOSYL)ANTHRANILATE ISOMERASE"/>
    <property type="match status" value="1"/>
</dbReference>
<dbReference type="UniPathway" id="UPA00035">
    <property type="reaction ID" value="UER00042"/>
</dbReference>
<dbReference type="EC" id="5.3.1.24" evidence="3 9"/>
<keyword evidence="6 9" id="KW-0822">Tryptophan biosynthesis</keyword>
<dbReference type="Proteomes" id="UP000095651">
    <property type="component" value="Unassembled WGS sequence"/>
</dbReference>
<dbReference type="AlphaFoldDB" id="A0A174G9G9"/>
<keyword evidence="7 9" id="KW-0057">Aromatic amino acid biosynthesis</keyword>
<dbReference type="InterPro" id="IPR011060">
    <property type="entry name" value="RibuloseP-bd_barrel"/>
</dbReference>
<comment type="similarity">
    <text evidence="9">Belongs to the TrpF family.</text>
</comment>
<evidence type="ECO:0000313" key="12">
    <source>
        <dbReference type="Proteomes" id="UP000095651"/>
    </source>
</evidence>
<evidence type="ECO:0000256" key="6">
    <source>
        <dbReference type="ARBA" id="ARBA00022822"/>
    </source>
</evidence>
<keyword evidence="5 9" id="KW-0028">Amino-acid biosynthesis</keyword>
<dbReference type="EMBL" id="CYZE01000008">
    <property type="protein sequence ID" value="CUO57766.1"/>
    <property type="molecule type" value="Genomic_DNA"/>
</dbReference>
<evidence type="ECO:0000259" key="10">
    <source>
        <dbReference type="Pfam" id="PF00697"/>
    </source>
</evidence>
<accession>A0A174G9G9</accession>
<evidence type="ECO:0000256" key="7">
    <source>
        <dbReference type="ARBA" id="ARBA00023141"/>
    </source>
</evidence>
<evidence type="ECO:0000256" key="9">
    <source>
        <dbReference type="HAMAP-Rule" id="MF_00135"/>
    </source>
</evidence>
<evidence type="ECO:0000256" key="8">
    <source>
        <dbReference type="ARBA" id="ARBA00023235"/>
    </source>
</evidence>
<dbReference type="RefSeq" id="WP_347516703.1">
    <property type="nucleotide sequence ID" value="NZ_CABIXC010000008.1"/>
</dbReference>
<dbReference type="Pfam" id="PF00697">
    <property type="entry name" value="PRAI"/>
    <property type="match status" value="1"/>
</dbReference>
<comment type="pathway">
    <text evidence="2 9">Amino-acid biosynthesis; L-tryptophan biosynthesis; L-tryptophan from chorismate: step 3/5.</text>
</comment>
<feature type="domain" description="N-(5'phosphoribosyl) anthranilate isomerase (PRAI)" evidence="10">
    <location>
        <begin position="46"/>
        <end position="250"/>
    </location>
</feature>
<dbReference type="InterPro" id="IPR013785">
    <property type="entry name" value="Aldolase_TIM"/>
</dbReference>
<dbReference type="CDD" id="cd00405">
    <property type="entry name" value="PRAI"/>
    <property type="match status" value="1"/>
</dbReference>
<evidence type="ECO:0000256" key="4">
    <source>
        <dbReference type="ARBA" id="ARBA00022272"/>
    </source>
</evidence>
<gene>
    <name evidence="9 11" type="primary">trpF</name>
    <name evidence="11" type="ORF">ERS852407_03254</name>
</gene>
<sequence>MSKSKNPLQATGHQICNETGSGICDPRGSRQMDAPACPFDSLHTRIKICGLTRPEDIAAVNEYRPDYIGFVFAPSKRNVSEMRAAELKKLLSPDITAVGVFVNSPIADIVRLVNRGIIGAVQLHGDMEGFETVQYAEDLKKALAAARLAASVPLIRAVRVKDGDDIRRAVSYPAEYLLFDTFVKDQYGGSGVRFDWSLIPHIEKPWFLAGGISASTIKEALNTEACCLDISSAVETDGRKDPKKIQEIIQTVRSV</sequence>
<evidence type="ECO:0000313" key="11">
    <source>
        <dbReference type="EMBL" id="CUO57766.1"/>
    </source>
</evidence>
<keyword evidence="8 9" id="KW-0413">Isomerase</keyword>
<evidence type="ECO:0000256" key="5">
    <source>
        <dbReference type="ARBA" id="ARBA00022605"/>
    </source>
</evidence>
<dbReference type="HAMAP" id="MF_00135">
    <property type="entry name" value="PRAI"/>
    <property type="match status" value="1"/>
</dbReference>